<keyword evidence="2 6" id="KW-1003">Cell membrane</keyword>
<feature type="transmembrane region" description="Helical" evidence="6">
    <location>
        <begin position="72"/>
        <end position="93"/>
    </location>
</feature>
<reference evidence="8 9" key="1">
    <citation type="submission" date="2016-10" db="EMBL/GenBank/DDBJ databases">
        <title>Draft genome sequences of four alkaliphilic bacteria belonging to the Anaerobacillus genus.</title>
        <authorList>
            <person name="Bassil N.M."/>
            <person name="Lloyd J.R."/>
        </authorList>
    </citation>
    <scope>NUCLEOTIDE SEQUENCE [LARGE SCALE GENOMIC DNA]</scope>
    <source>
        <strain evidence="8 9">DSM 15340</strain>
    </source>
</reference>
<gene>
    <name evidence="8" type="ORF">BKP35_09200</name>
</gene>
<dbReference type="Pfam" id="PF09335">
    <property type="entry name" value="VTT_dom"/>
    <property type="match status" value="1"/>
</dbReference>
<evidence type="ECO:0000256" key="3">
    <source>
        <dbReference type="ARBA" id="ARBA00022692"/>
    </source>
</evidence>
<feature type="domain" description="VTT" evidence="7">
    <location>
        <begin position="54"/>
        <end position="170"/>
    </location>
</feature>
<feature type="transmembrane region" description="Helical" evidence="6">
    <location>
        <begin position="114"/>
        <end position="135"/>
    </location>
</feature>
<evidence type="ECO:0000256" key="6">
    <source>
        <dbReference type="RuleBase" id="RU366058"/>
    </source>
</evidence>
<feature type="transmembrane region" description="Helical" evidence="6">
    <location>
        <begin position="147"/>
        <end position="167"/>
    </location>
</feature>
<keyword evidence="9" id="KW-1185">Reference proteome</keyword>
<accession>A0A1S2LJN7</accession>
<keyword evidence="3 6" id="KW-0812">Transmembrane</keyword>
<keyword evidence="4 6" id="KW-1133">Transmembrane helix</keyword>
<comment type="caution">
    <text evidence="8">The sequence shown here is derived from an EMBL/GenBank/DDBJ whole genome shotgun (WGS) entry which is preliminary data.</text>
</comment>
<comment type="subcellular location">
    <subcellularLocation>
        <location evidence="1 6">Cell membrane</location>
        <topology evidence="1 6">Multi-pass membrane protein</topology>
    </subcellularLocation>
</comment>
<organism evidence="8 9">
    <name type="scientific">Anaerobacillus arseniciselenatis</name>
    <dbReference type="NCBI Taxonomy" id="85682"/>
    <lineage>
        <taxon>Bacteria</taxon>
        <taxon>Bacillati</taxon>
        <taxon>Bacillota</taxon>
        <taxon>Bacilli</taxon>
        <taxon>Bacillales</taxon>
        <taxon>Bacillaceae</taxon>
        <taxon>Anaerobacillus</taxon>
    </lineage>
</organism>
<proteinExistence type="inferred from homology"/>
<evidence type="ECO:0000313" key="9">
    <source>
        <dbReference type="Proteomes" id="UP000180098"/>
    </source>
</evidence>
<dbReference type="InterPro" id="IPR032816">
    <property type="entry name" value="VTT_dom"/>
</dbReference>
<evidence type="ECO:0000256" key="2">
    <source>
        <dbReference type="ARBA" id="ARBA00022475"/>
    </source>
</evidence>
<keyword evidence="5 6" id="KW-0472">Membrane</keyword>
<feature type="transmembrane region" description="Helical" evidence="6">
    <location>
        <begin position="37"/>
        <end position="66"/>
    </location>
</feature>
<name>A0A1S2LJN7_9BACI</name>
<dbReference type="AlphaFoldDB" id="A0A1S2LJN7"/>
<evidence type="ECO:0000313" key="8">
    <source>
        <dbReference type="EMBL" id="OIJ12748.1"/>
    </source>
</evidence>
<feature type="transmembrane region" description="Helical" evidence="6">
    <location>
        <begin position="179"/>
        <end position="198"/>
    </location>
</feature>
<comment type="similarity">
    <text evidence="6">Belongs to the TVP38/TMEM64 family.</text>
</comment>
<dbReference type="RefSeq" id="WP_071313055.1">
    <property type="nucleotide sequence ID" value="NZ_MLQQ01000018.1"/>
</dbReference>
<evidence type="ECO:0000256" key="5">
    <source>
        <dbReference type="ARBA" id="ARBA00023136"/>
    </source>
</evidence>
<evidence type="ECO:0000256" key="1">
    <source>
        <dbReference type="ARBA" id="ARBA00004651"/>
    </source>
</evidence>
<sequence>MNKGLLFVFYLFIAIAIYIYQEPLLTWFQQTQDISIYLTMGIGTLFALFPIIPFPIIGGIIGAMYGTFLGGFVTWVASTAASLIMFLFIRFVFQNWGLKIIQRYKKLEMVTEMFERNAFITILVTRLIPFIPSIIVNAYSAVSRVSFVSYAVASSLGKIPAMLLFAVLGHSLVSTNREVFFVVAIYAAIILMTIYFYSRWKKSFALKNNEKAAPLTKKA</sequence>
<dbReference type="InterPro" id="IPR015414">
    <property type="entry name" value="TMEM64"/>
</dbReference>
<protein>
    <recommendedName>
        <fullName evidence="6">TVP38/TMEM64 family membrane protein</fullName>
    </recommendedName>
</protein>
<dbReference type="PANTHER" id="PTHR12677:SF59">
    <property type="entry name" value="GOLGI APPARATUS MEMBRANE PROTEIN TVP38-RELATED"/>
    <property type="match status" value="1"/>
</dbReference>
<dbReference type="GO" id="GO:0005886">
    <property type="term" value="C:plasma membrane"/>
    <property type="evidence" value="ECO:0007669"/>
    <property type="project" value="UniProtKB-SubCell"/>
</dbReference>
<dbReference type="PANTHER" id="PTHR12677">
    <property type="entry name" value="GOLGI APPARATUS MEMBRANE PROTEIN TVP38-RELATED"/>
    <property type="match status" value="1"/>
</dbReference>
<feature type="transmembrane region" description="Helical" evidence="6">
    <location>
        <begin position="6"/>
        <end position="25"/>
    </location>
</feature>
<dbReference type="EMBL" id="MLQQ01000018">
    <property type="protein sequence ID" value="OIJ12748.1"/>
    <property type="molecule type" value="Genomic_DNA"/>
</dbReference>
<dbReference type="Proteomes" id="UP000180098">
    <property type="component" value="Unassembled WGS sequence"/>
</dbReference>
<evidence type="ECO:0000259" key="7">
    <source>
        <dbReference type="Pfam" id="PF09335"/>
    </source>
</evidence>
<evidence type="ECO:0000256" key="4">
    <source>
        <dbReference type="ARBA" id="ARBA00022989"/>
    </source>
</evidence>